<organism evidence="1 2">
    <name type="scientific">Podospora pseudocomata</name>
    <dbReference type="NCBI Taxonomy" id="2093779"/>
    <lineage>
        <taxon>Eukaryota</taxon>
        <taxon>Fungi</taxon>
        <taxon>Dikarya</taxon>
        <taxon>Ascomycota</taxon>
        <taxon>Pezizomycotina</taxon>
        <taxon>Sordariomycetes</taxon>
        <taxon>Sordariomycetidae</taxon>
        <taxon>Sordariales</taxon>
        <taxon>Podosporaceae</taxon>
        <taxon>Podospora</taxon>
    </lineage>
</organism>
<protein>
    <submittedName>
        <fullName evidence="1">Uncharacterized protein</fullName>
    </submittedName>
</protein>
<gene>
    <name evidence="1" type="ORF">QC762_0013260</name>
</gene>
<comment type="caution">
    <text evidence="1">The sequence shown here is derived from an EMBL/GenBank/DDBJ whole genome shotgun (WGS) entry which is preliminary data.</text>
</comment>
<evidence type="ECO:0000313" key="2">
    <source>
        <dbReference type="Proteomes" id="UP001323405"/>
    </source>
</evidence>
<dbReference type="Proteomes" id="UP001323405">
    <property type="component" value="Unassembled WGS sequence"/>
</dbReference>
<dbReference type="RefSeq" id="XP_062748854.1">
    <property type="nucleotide sequence ID" value="XM_062882962.1"/>
</dbReference>
<name>A0ABR0GW57_9PEZI</name>
<sequence>MEQVEATVMTSAHGHGSPKLACGLSMLLRLATAVSQSRRIYLLRHVNGNGSWARLCLRND</sequence>
<evidence type="ECO:0000313" key="1">
    <source>
        <dbReference type="EMBL" id="KAK4659884.1"/>
    </source>
</evidence>
<reference evidence="1 2" key="1">
    <citation type="journal article" date="2023" name="bioRxiv">
        <title>High-quality genome assemblies of four members of thePodospora anserinaspecies complex.</title>
        <authorList>
            <person name="Ament-Velasquez S.L."/>
            <person name="Vogan A.A."/>
            <person name="Wallerman O."/>
            <person name="Hartmann F."/>
            <person name="Gautier V."/>
            <person name="Silar P."/>
            <person name="Giraud T."/>
            <person name="Johannesson H."/>
        </authorList>
    </citation>
    <scope>NUCLEOTIDE SEQUENCE [LARGE SCALE GENOMIC DNA]</scope>
    <source>
        <strain evidence="1 2">CBS 415.72m</strain>
    </source>
</reference>
<keyword evidence="2" id="KW-1185">Reference proteome</keyword>
<dbReference type="EMBL" id="JAFFHA010000001">
    <property type="protein sequence ID" value="KAK4659884.1"/>
    <property type="molecule type" value="Genomic_DNA"/>
</dbReference>
<proteinExistence type="predicted"/>
<accession>A0ABR0GW57</accession>
<dbReference type="GeneID" id="87902463"/>